<dbReference type="HAMAP" id="MF_00094">
    <property type="entry name" value="Rel_fac_2"/>
    <property type="match status" value="1"/>
</dbReference>
<dbReference type="InterPro" id="IPR005139">
    <property type="entry name" value="PCRF"/>
</dbReference>
<reference evidence="7 8" key="1">
    <citation type="submission" date="2022-10" db="EMBL/GenBank/DDBJ databases">
        <title>Defluviimonas sp. nov., isolated from ocean surface sediments.</title>
        <authorList>
            <person name="He W."/>
            <person name="Wang L."/>
            <person name="Zhang D.-F."/>
        </authorList>
    </citation>
    <scope>NUCLEOTIDE SEQUENCE [LARGE SCALE GENOMIC DNA]</scope>
    <source>
        <strain evidence="7 8">WL0050</strain>
    </source>
</reference>
<dbReference type="PROSITE" id="PS00745">
    <property type="entry name" value="RF_PROK_I"/>
    <property type="match status" value="1"/>
</dbReference>
<dbReference type="Proteomes" id="UP001652564">
    <property type="component" value="Unassembled WGS sequence"/>
</dbReference>
<dbReference type="PANTHER" id="PTHR43116:SF3">
    <property type="entry name" value="CLASS I PEPTIDE CHAIN RELEASE FACTOR"/>
    <property type="match status" value="1"/>
</dbReference>
<comment type="PTM">
    <text evidence="4">Methylated by PrmC. Methylation increases the termination efficiency of RF2.</text>
</comment>
<dbReference type="Pfam" id="PF00472">
    <property type="entry name" value="RF-1"/>
    <property type="match status" value="1"/>
</dbReference>
<dbReference type="SUPFAM" id="SSF75620">
    <property type="entry name" value="Release factor"/>
    <property type="match status" value="1"/>
</dbReference>
<comment type="function">
    <text evidence="4">Peptide chain release factor 2 directs the termination of translation in response to the peptide chain termination codons UGA and UAA.</text>
</comment>
<dbReference type="Gene3D" id="3.30.70.1660">
    <property type="match status" value="1"/>
</dbReference>
<name>A0ABT2ZIX0_9RHOB</name>
<evidence type="ECO:0000256" key="5">
    <source>
        <dbReference type="NCBIfam" id="TIGR00020"/>
    </source>
</evidence>
<dbReference type="InterPro" id="IPR004374">
    <property type="entry name" value="PrfB"/>
</dbReference>
<evidence type="ECO:0000256" key="1">
    <source>
        <dbReference type="ARBA" id="ARBA00010835"/>
    </source>
</evidence>
<dbReference type="EMBL" id="JAOWKZ010000001">
    <property type="protein sequence ID" value="MCV2871073.1"/>
    <property type="molecule type" value="Genomic_DNA"/>
</dbReference>
<evidence type="ECO:0000259" key="6">
    <source>
        <dbReference type="PROSITE" id="PS00745"/>
    </source>
</evidence>
<dbReference type="InterPro" id="IPR000352">
    <property type="entry name" value="Pep_chain_release_fac_I"/>
</dbReference>
<dbReference type="PANTHER" id="PTHR43116">
    <property type="entry name" value="PEPTIDE CHAIN RELEASE FACTOR 2"/>
    <property type="match status" value="1"/>
</dbReference>
<evidence type="ECO:0000256" key="3">
    <source>
        <dbReference type="ARBA" id="ARBA00022917"/>
    </source>
</evidence>
<gene>
    <name evidence="4 7" type="primary">prfB</name>
    <name evidence="7" type="ORF">OEZ71_02060</name>
</gene>
<dbReference type="NCBIfam" id="TIGR00020">
    <property type="entry name" value="prfB"/>
    <property type="match status" value="1"/>
</dbReference>
<evidence type="ECO:0000313" key="8">
    <source>
        <dbReference type="Proteomes" id="UP001652564"/>
    </source>
</evidence>
<evidence type="ECO:0000256" key="4">
    <source>
        <dbReference type="HAMAP-Rule" id="MF_00094"/>
    </source>
</evidence>
<dbReference type="RefSeq" id="WP_263738264.1">
    <property type="nucleotide sequence ID" value="NZ_JAOWKZ010000001.1"/>
</dbReference>
<dbReference type="InterPro" id="IPR045853">
    <property type="entry name" value="Pep_chain_release_fac_I_sf"/>
</dbReference>
<protein>
    <recommendedName>
        <fullName evidence="4 5">Peptide chain release factor 2</fullName>
        <shortName evidence="4">RF-2</shortName>
    </recommendedName>
</protein>
<feature type="domain" description="Prokaryotic-type class I peptide chain release factors" evidence="6">
    <location>
        <begin position="242"/>
        <end position="258"/>
    </location>
</feature>
<dbReference type="Pfam" id="PF03462">
    <property type="entry name" value="PCRF"/>
    <property type="match status" value="1"/>
</dbReference>
<comment type="similarity">
    <text evidence="1 4">Belongs to the prokaryotic/mitochondrial release factor family.</text>
</comment>
<comment type="caution">
    <text evidence="7">The sequence shown here is derived from an EMBL/GenBank/DDBJ whole genome shotgun (WGS) entry which is preliminary data.</text>
</comment>
<keyword evidence="8" id="KW-1185">Reference proteome</keyword>
<organism evidence="7 8">
    <name type="scientific">Albidovulum litorale</name>
    <dbReference type="NCBI Taxonomy" id="2984134"/>
    <lineage>
        <taxon>Bacteria</taxon>
        <taxon>Pseudomonadati</taxon>
        <taxon>Pseudomonadota</taxon>
        <taxon>Alphaproteobacteria</taxon>
        <taxon>Rhodobacterales</taxon>
        <taxon>Paracoccaceae</taxon>
        <taxon>Albidovulum</taxon>
    </lineage>
</organism>
<evidence type="ECO:0000256" key="2">
    <source>
        <dbReference type="ARBA" id="ARBA00022481"/>
    </source>
</evidence>
<proteinExistence type="inferred from homology"/>
<comment type="subcellular location">
    <subcellularLocation>
        <location evidence="4">Cytoplasm</location>
    </subcellularLocation>
</comment>
<feature type="modified residue" description="N5-methylglutamine" evidence="4">
    <location>
        <position position="249"/>
    </location>
</feature>
<dbReference type="Gene3D" id="1.20.58.410">
    <property type="entry name" value="Release factor"/>
    <property type="match status" value="1"/>
</dbReference>
<keyword evidence="2 4" id="KW-0488">Methylation</keyword>
<keyword evidence="3 4" id="KW-0648">Protein biosynthesis</keyword>
<evidence type="ECO:0000313" key="7">
    <source>
        <dbReference type="EMBL" id="MCV2871073.1"/>
    </source>
</evidence>
<keyword evidence="4" id="KW-0963">Cytoplasm</keyword>
<dbReference type="SMART" id="SM00937">
    <property type="entry name" value="PCRF"/>
    <property type="match status" value="1"/>
</dbReference>
<sequence length="374" mass="41448">MRAEMENIAEAIGKSLKLLGQRLDWETAPHRLEEMNAMIEDGDLWSDPARAQKLMRDRQMLMDAIETYKKVERELKDNVDLIELGEMEDDKEIVAEAEGSLKALKEFAAAKELEALLDGEADGNDTFLEINAGAGGTEACDWAQMLQRMYVRWAESRGFTVELQSEEPGTEAGIKSCAYKISGQNAYGWLKSESGVHRLVRISPFGKGTRETSFASVWVYPVVDDNIEIEVAPNDIRIDTYRSSGAGGQHVNTTDSAVRITHLPTGIVVTSSEKSQHQNRDIAMKALKSRLYQMELDRRNAAINAQHEAKGSAGWGNQIRSYVLQPYQMVKDLRTGHETSDTQGVLDGDLDAFMAATLAMDVAGKSRAEAQADD</sequence>
<dbReference type="Gene3D" id="3.30.160.20">
    <property type="match status" value="1"/>
</dbReference>
<accession>A0ABT2ZIX0</accession>